<reference evidence="1" key="1">
    <citation type="submission" date="2022-07" db="EMBL/GenBank/DDBJ databases">
        <title>Phylogenomic reconstructions and comparative analyses of Kickxellomycotina fungi.</title>
        <authorList>
            <person name="Reynolds N.K."/>
            <person name="Stajich J.E."/>
            <person name="Barry K."/>
            <person name="Grigoriev I.V."/>
            <person name="Crous P."/>
            <person name="Smith M.E."/>
        </authorList>
    </citation>
    <scope>NUCLEOTIDE SEQUENCE</scope>
    <source>
        <strain evidence="1">CBS 190363</strain>
    </source>
</reference>
<accession>A0ACC1M797</accession>
<dbReference type="Proteomes" id="UP001139981">
    <property type="component" value="Unassembled WGS sequence"/>
</dbReference>
<protein>
    <submittedName>
        <fullName evidence="1">Uncharacterized protein</fullName>
    </submittedName>
</protein>
<name>A0ACC1M797_9FUNG</name>
<sequence>MAHAQHSTSLPWSHRHAEGNKADSDISSLGLTFTQNKASASGPTAPLERGLQQLQSPTLPDDMFFDDSGPINLPAARSAERPPQLDFDLTFGPASQNSYALSPAFSYSWKSMTAPPVPQIPRGFTGSYVTKINLPPAAESKISFPRPDSDGFLEEEALTGETLTDERDSHQQAQQPRKSLKEQVRSYRSTSITRQVPPGKRNYSLPAALAPPVPRMELENYEFSSIDRLERKWADVKTESTRMLSSAIYKYYFNHGEWSEFEQVFPTKVLQVWEEFYCKLSAAELVFVNTILVSQNPFSAGESGPEKHIPVLARTIPLSQAVRTMVYSDDMRSRESYSSTGNGNGPEIDAGFADWLVTHFNTMKSVTFSPTDSTFGDKQNAQSMQEPPKPEVLRAAAEKRMSRRFVARSTIASLASLVESSKANANLVDVSKVSPKPAKSEKPRRKKTSSEKAGSESGRSSYRRSSSKQPVAFEPLPEPLPQVEAVAQSPPSPPFVPQTREPVTQVPALCATELNLPPPSPVDGHDKSATAEPLTRSGSKLRRHTHNFFSSRSADFRVSTDSLNSVCRVPREFQMKDLPPLPPNAAEISLISKQNVAGGLRAGLAAAASNMEEGEAAAPVTRKNTVGKKPGVLSHFSSHVELNRKMAAMALESEKPRSSSMTVDISDNEKTRPSTARSTFLDSRPTTKAGKGRSSMAKEPVAMLYDWRQIPVDGDASWGFSISSLVFHQPVVRRKASLPAFVVHANMPTLNRRGLPDPQTSGAKSAKKSAAAGVKRKSVKPTIAPMTTSAIAQTEPLALAPPPLPLEPQPTNSLPETVPAEQTPRQEQQEKSKMARSKSKKSRESADRKSVKPQAQLGLGLPGHGKASNNASGMGEGVKGVLYELAYLSTQGKNVWSKGEHIFARMWKTGLEVNRIAEQDFYDFCVDELLKASNDAFQDLQAMGNKTTATKLYESFNAKLTVLLADSSTM</sequence>
<dbReference type="EMBL" id="JANBVB010000076">
    <property type="protein sequence ID" value="KAJ2898139.1"/>
    <property type="molecule type" value="Genomic_DNA"/>
</dbReference>
<evidence type="ECO:0000313" key="1">
    <source>
        <dbReference type="EMBL" id="KAJ2898139.1"/>
    </source>
</evidence>
<evidence type="ECO:0000313" key="2">
    <source>
        <dbReference type="Proteomes" id="UP001139981"/>
    </source>
</evidence>
<organism evidence="1 2">
    <name type="scientific">Coemansia aciculifera</name>
    <dbReference type="NCBI Taxonomy" id="417176"/>
    <lineage>
        <taxon>Eukaryota</taxon>
        <taxon>Fungi</taxon>
        <taxon>Fungi incertae sedis</taxon>
        <taxon>Zoopagomycota</taxon>
        <taxon>Kickxellomycotina</taxon>
        <taxon>Kickxellomycetes</taxon>
        <taxon>Kickxellales</taxon>
        <taxon>Kickxellaceae</taxon>
        <taxon>Coemansia</taxon>
    </lineage>
</organism>
<keyword evidence="2" id="KW-1185">Reference proteome</keyword>
<proteinExistence type="predicted"/>
<comment type="caution">
    <text evidence="1">The sequence shown here is derived from an EMBL/GenBank/DDBJ whole genome shotgun (WGS) entry which is preliminary data.</text>
</comment>
<gene>
    <name evidence="1" type="ORF">IWW38_001487</name>
</gene>